<accession>A0A242MHT2</accession>
<protein>
    <submittedName>
        <fullName evidence="1">Uncharacterized protein</fullName>
    </submittedName>
</protein>
<organism evidence="1 2">
    <name type="scientific">Caballeronia sordidicola</name>
    <name type="common">Burkholderia sordidicola</name>
    <dbReference type="NCBI Taxonomy" id="196367"/>
    <lineage>
        <taxon>Bacteria</taxon>
        <taxon>Pseudomonadati</taxon>
        <taxon>Pseudomonadota</taxon>
        <taxon>Betaproteobacteria</taxon>
        <taxon>Burkholderiales</taxon>
        <taxon>Burkholderiaceae</taxon>
        <taxon>Caballeronia</taxon>
    </lineage>
</organism>
<dbReference type="EMBL" id="NBTY01000135">
    <property type="protein sequence ID" value="OTP70845.1"/>
    <property type="molecule type" value="Genomic_DNA"/>
</dbReference>
<dbReference type="Proteomes" id="UP000194546">
    <property type="component" value="Unassembled WGS sequence"/>
</dbReference>
<name>A0A242MHT2_CABSO</name>
<comment type="caution">
    <text evidence="1">The sequence shown here is derived from an EMBL/GenBank/DDBJ whole genome shotgun (WGS) entry which is preliminary data.</text>
</comment>
<evidence type="ECO:0000313" key="2">
    <source>
        <dbReference type="Proteomes" id="UP000194546"/>
    </source>
</evidence>
<evidence type="ECO:0000313" key="1">
    <source>
        <dbReference type="EMBL" id="OTP70845.1"/>
    </source>
</evidence>
<reference evidence="1 2" key="1">
    <citation type="submission" date="2017-03" db="EMBL/GenBank/DDBJ databases">
        <title>Genome analysis of strain PAMC 26510.</title>
        <authorList>
            <person name="Oh H.-M."/>
            <person name="Yang J.-A."/>
        </authorList>
    </citation>
    <scope>NUCLEOTIDE SEQUENCE [LARGE SCALE GENOMIC DNA]</scope>
    <source>
        <strain evidence="1 2">PAMC 26510</strain>
    </source>
</reference>
<proteinExistence type="predicted"/>
<dbReference type="AlphaFoldDB" id="A0A242MHT2"/>
<gene>
    <name evidence="1" type="ORF">PAMC26510_24780</name>
</gene>
<sequence>MPFYITATAALHSACHEGPHLAIGKFFPFSALDKLANGKKRPP</sequence>